<feature type="transmembrane region" description="Helical" evidence="6">
    <location>
        <begin position="25"/>
        <end position="43"/>
    </location>
</feature>
<dbReference type="EMBL" id="CP120863">
    <property type="protein sequence ID" value="WFE89675.1"/>
    <property type="molecule type" value="Genomic_DNA"/>
</dbReference>
<keyword evidence="2 6" id="KW-0812">Transmembrane</keyword>
<dbReference type="InterPro" id="IPR006694">
    <property type="entry name" value="Fatty_acid_hydroxylase"/>
</dbReference>
<feature type="transmembrane region" description="Helical" evidence="6">
    <location>
        <begin position="64"/>
        <end position="84"/>
    </location>
</feature>
<dbReference type="InterPro" id="IPR050307">
    <property type="entry name" value="Sterol_Desaturase_Related"/>
</dbReference>
<evidence type="ECO:0000313" key="8">
    <source>
        <dbReference type="EMBL" id="WFE89675.1"/>
    </source>
</evidence>
<keyword evidence="9" id="KW-1185">Reference proteome</keyword>
<feature type="transmembrane region" description="Helical" evidence="6">
    <location>
        <begin position="104"/>
        <end position="123"/>
    </location>
</feature>
<evidence type="ECO:0000256" key="1">
    <source>
        <dbReference type="ARBA" id="ARBA00004370"/>
    </source>
</evidence>
<keyword evidence="3 6" id="KW-1133">Transmembrane helix</keyword>
<sequence length="315" mass="36041">MDVLADFAQRLQELFLFLVNNRLESLSFAATIAFLFVILLVDLHRRGYRFSWPRRLLKSVGANIAFWWVSLLFAPAVLLLTYPVKQFYDAIGLPGIDESFWQGVPAWLLVPLAIVCYDFANYWNHRLMHHRWFWPVHAIHHSDPDMNALTAYRIHFLESVIMALSYILLLSWLGFPTGSMGMGAVLLTLHSMYVHLNVDWDHGPFKYVIASPRMHQWHHADLPEAYGKNLANIFPVFDLVFGTYYVPGPCHEPLGAKGVPENDVVKLILYPFAVWGKLALKLFRPSRKAQTSVPDDLAKTETHRTVEPDASTATP</sequence>
<reference evidence="8 9" key="1">
    <citation type="submission" date="2023-03" db="EMBL/GenBank/DDBJ databases">
        <title>Roseibium porphyridii sp. nov. and Roseibium rhodosorbium sp. nov. isolated from marine algae, Porphyridium cruentum and Rhodosorus marinus, respectively.</title>
        <authorList>
            <person name="Lee M.W."/>
            <person name="Choi B.J."/>
            <person name="Lee J.K."/>
            <person name="Choi D.G."/>
            <person name="Baek J.H."/>
            <person name="Bayburt H."/>
            <person name="Kim J.M."/>
            <person name="Han D.M."/>
            <person name="Kim K.H."/>
            <person name="Jeon C.O."/>
        </authorList>
    </citation>
    <scope>NUCLEOTIDE SEQUENCE [LARGE SCALE GENOMIC DNA]</scope>
    <source>
        <strain evidence="8 9">KMA01</strain>
    </source>
</reference>
<feature type="domain" description="Fatty acid hydroxylase" evidence="7">
    <location>
        <begin position="111"/>
        <end position="243"/>
    </location>
</feature>
<organism evidence="8 9">
    <name type="scientific">Roseibium porphyridii</name>
    <dbReference type="NCBI Taxonomy" id="2866279"/>
    <lineage>
        <taxon>Bacteria</taxon>
        <taxon>Pseudomonadati</taxon>
        <taxon>Pseudomonadota</taxon>
        <taxon>Alphaproteobacteria</taxon>
        <taxon>Hyphomicrobiales</taxon>
        <taxon>Stappiaceae</taxon>
        <taxon>Roseibium</taxon>
    </lineage>
</organism>
<feature type="region of interest" description="Disordered" evidence="5">
    <location>
        <begin position="291"/>
        <end position="315"/>
    </location>
</feature>
<dbReference type="Proteomes" id="UP001209803">
    <property type="component" value="Chromosome"/>
</dbReference>
<dbReference type="PANTHER" id="PTHR11863">
    <property type="entry name" value="STEROL DESATURASE"/>
    <property type="match status" value="1"/>
</dbReference>
<dbReference type="RefSeq" id="WP_265680249.1">
    <property type="nucleotide sequence ID" value="NZ_CP120863.1"/>
</dbReference>
<evidence type="ECO:0000256" key="5">
    <source>
        <dbReference type="SAM" id="MobiDB-lite"/>
    </source>
</evidence>
<feature type="transmembrane region" description="Helical" evidence="6">
    <location>
        <begin position="156"/>
        <end position="175"/>
    </location>
</feature>
<proteinExistence type="predicted"/>
<protein>
    <submittedName>
        <fullName evidence="8">Sterol desaturase family protein</fullName>
    </submittedName>
</protein>
<feature type="compositionally biased region" description="Basic and acidic residues" evidence="5">
    <location>
        <begin position="296"/>
        <end position="307"/>
    </location>
</feature>
<evidence type="ECO:0000259" key="7">
    <source>
        <dbReference type="Pfam" id="PF04116"/>
    </source>
</evidence>
<evidence type="ECO:0000256" key="4">
    <source>
        <dbReference type="ARBA" id="ARBA00023136"/>
    </source>
</evidence>
<accession>A0ABY8F8T3</accession>
<evidence type="ECO:0000256" key="2">
    <source>
        <dbReference type="ARBA" id="ARBA00022692"/>
    </source>
</evidence>
<dbReference type="Pfam" id="PF04116">
    <property type="entry name" value="FA_hydroxylase"/>
    <property type="match status" value="1"/>
</dbReference>
<evidence type="ECO:0000256" key="3">
    <source>
        <dbReference type="ARBA" id="ARBA00022989"/>
    </source>
</evidence>
<keyword evidence="4 6" id="KW-0472">Membrane</keyword>
<evidence type="ECO:0000256" key="6">
    <source>
        <dbReference type="SAM" id="Phobius"/>
    </source>
</evidence>
<evidence type="ECO:0000313" key="9">
    <source>
        <dbReference type="Proteomes" id="UP001209803"/>
    </source>
</evidence>
<gene>
    <name evidence="8" type="ORF">K1718_26565</name>
</gene>
<comment type="subcellular location">
    <subcellularLocation>
        <location evidence="1">Membrane</location>
    </subcellularLocation>
</comment>
<name>A0ABY8F8T3_9HYPH</name>